<dbReference type="EMBL" id="VSWD01000007">
    <property type="protein sequence ID" value="KAK3097798.1"/>
    <property type="molecule type" value="Genomic_DNA"/>
</dbReference>
<comment type="caution">
    <text evidence="2">The sequence shown here is derived from an EMBL/GenBank/DDBJ whole genome shotgun (WGS) entry which is preliminary data.</text>
</comment>
<evidence type="ECO:0000313" key="2">
    <source>
        <dbReference type="EMBL" id="KAK3097798.1"/>
    </source>
</evidence>
<evidence type="ECO:0000256" key="1">
    <source>
        <dbReference type="SAM" id="MobiDB-lite"/>
    </source>
</evidence>
<protein>
    <submittedName>
        <fullName evidence="2">Uncharacterized protein</fullName>
    </submittedName>
</protein>
<feature type="compositionally biased region" description="Basic and acidic residues" evidence="1">
    <location>
        <begin position="25"/>
        <end position="52"/>
    </location>
</feature>
<proteinExistence type="predicted"/>
<keyword evidence="3" id="KW-1185">Reference proteome</keyword>
<reference evidence="2" key="1">
    <citation type="submission" date="2019-08" db="EMBL/GenBank/DDBJ databases">
        <title>The improved chromosome-level genome for the pearl oyster Pinctada fucata martensii using PacBio sequencing and Hi-C.</title>
        <authorList>
            <person name="Zheng Z."/>
        </authorList>
    </citation>
    <scope>NUCLEOTIDE SEQUENCE</scope>
    <source>
        <strain evidence="2">ZZ-2019</strain>
        <tissue evidence="2">Adductor muscle</tissue>
    </source>
</reference>
<organism evidence="2 3">
    <name type="scientific">Pinctada imbricata</name>
    <name type="common">Atlantic pearl-oyster</name>
    <name type="synonym">Pinctada martensii</name>
    <dbReference type="NCBI Taxonomy" id="66713"/>
    <lineage>
        <taxon>Eukaryota</taxon>
        <taxon>Metazoa</taxon>
        <taxon>Spiralia</taxon>
        <taxon>Lophotrochozoa</taxon>
        <taxon>Mollusca</taxon>
        <taxon>Bivalvia</taxon>
        <taxon>Autobranchia</taxon>
        <taxon>Pteriomorphia</taxon>
        <taxon>Pterioida</taxon>
        <taxon>Pterioidea</taxon>
        <taxon>Pteriidae</taxon>
        <taxon>Pinctada</taxon>
    </lineage>
</organism>
<name>A0AA89BVL3_PINIB</name>
<gene>
    <name evidence="2" type="ORF">FSP39_013276</name>
</gene>
<dbReference type="Proteomes" id="UP001186944">
    <property type="component" value="Unassembled WGS sequence"/>
</dbReference>
<evidence type="ECO:0000313" key="3">
    <source>
        <dbReference type="Proteomes" id="UP001186944"/>
    </source>
</evidence>
<dbReference type="AlphaFoldDB" id="A0AA89BVL3"/>
<feature type="region of interest" description="Disordered" evidence="1">
    <location>
        <begin position="18"/>
        <end position="54"/>
    </location>
</feature>
<accession>A0AA89BVL3</accession>
<feature type="compositionally biased region" description="Basic and acidic residues" evidence="1">
    <location>
        <begin position="146"/>
        <end position="160"/>
    </location>
</feature>
<sequence>MIAKENVMSKIPLRTMFLPTEDDSTGDRSYSDSDEKHEDFGKHADLRDTKGRKENRHLQLLKRNDCATKEVYQNLNGNSIANCKDCSEMNESPDNLIIEQGGLRIECQEKGIKVTNSGGRRDGKAISMVVDRSVHTGAKQGIMEKPSLEGRKSRSSSEIREEKTSQNLVWFSARYNNLFKSRSMSMNNIDDINSDNTAKRRFSCLQSFKSKLKEIFSPQRIVLQSEFVMIEENGRHIGGIHASRGAACWLFYRGGSQVVLVTHEGSVLQHMKITHGIDDLTVDKHDNIYLTCPKTKTVKRINRNRVVSTIHDFLVLRVSLPMHIEHRVLL</sequence>
<feature type="region of interest" description="Disordered" evidence="1">
    <location>
        <begin position="135"/>
        <end position="160"/>
    </location>
</feature>